<protein>
    <submittedName>
        <fullName evidence="5">ANK_REP_REGION domain-containing protein</fullName>
    </submittedName>
</protein>
<dbReference type="STRING" id="27835.A0A0N4YA70"/>
<proteinExistence type="predicted"/>
<feature type="region of interest" description="Disordered" evidence="1">
    <location>
        <begin position="298"/>
        <end position="317"/>
    </location>
</feature>
<dbReference type="Gene3D" id="3.40.50.300">
    <property type="entry name" value="P-loop containing nucleotide triphosphate hydrolases"/>
    <property type="match status" value="1"/>
</dbReference>
<evidence type="ECO:0000313" key="5">
    <source>
        <dbReference type="WBParaSite" id="NBR_0001326401-mRNA-1"/>
    </source>
</evidence>
<reference evidence="5" key="1">
    <citation type="submission" date="2016-04" db="UniProtKB">
        <authorList>
            <consortium name="WormBaseParasite"/>
        </authorList>
    </citation>
    <scope>IDENTIFICATION</scope>
</reference>
<evidence type="ECO:0000256" key="1">
    <source>
        <dbReference type="SAM" id="MobiDB-lite"/>
    </source>
</evidence>
<feature type="region of interest" description="Disordered" evidence="1">
    <location>
        <begin position="698"/>
        <end position="746"/>
    </location>
</feature>
<accession>A0A0N4YA70</accession>
<reference evidence="3 4" key="2">
    <citation type="submission" date="2018-11" db="EMBL/GenBank/DDBJ databases">
        <authorList>
            <consortium name="Pathogen Informatics"/>
        </authorList>
    </citation>
    <scope>NUCLEOTIDE SEQUENCE [LARGE SCALE GENOMIC DNA]</scope>
</reference>
<keyword evidence="2" id="KW-1133">Transmembrane helix</keyword>
<dbReference type="AlphaFoldDB" id="A0A0N4YA70"/>
<feature type="compositionally biased region" description="Basic and acidic residues" evidence="1">
    <location>
        <begin position="298"/>
        <end position="316"/>
    </location>
</feature>
<dbReference type="SUPFAM" id="SSF49354">
    <property type="entry name" value="PapD-like"/>
    <property type="match status" value="1"/>
</dbReference>
<feature type="transmembrane region" description="Helical" evidence="2">
    <location>
        <begin position="26"/>
        <end position="46"/>
    </location>
</feature>
<feature type="compositionally biased region" description="Acidic residues" evidence="1">
    <location>
        <begin position="736"/>
        <end position="745"/>
    </location>
</feature>
<dbReference type="OMA" id="IRIDWIE"/>
<dbReference type="EMBL" id="UYSL01020986">
    <property type="protein sequence ID" value="VDL76854.1"/>
    <property type="molecule type" value="Genomic_DNA"/>
</dbReference>
<keyword evidence="2" id="KW-0472">Membrane</keyword>
<keyword evidence="2" id="KW-0812">Transmembrane</keyword>
<sequence length="905" mass="103161">MIDLCEVYELKEGEWAPRTATNSAQFYIYLIIPFGLLGAATSGIMAERQRYKRIVGDVVFKGVVILAVICFGWRLYENVKEDRGQKGMAVRVERCPYSLPTAPPNSSTFRIISMDERMLAFRVRCPNFRISPSRYGFIEGGAVQMVTVAPFDDIQPDDDIRIDWIEVDPQERDPARAFRLFRSHTRACGTVSQPIQSRDSLREDKCPSALLRAHSDPWADVRRPWMVTIEAQTRIRAAKKRLFPVLLLTDDDKEPGVFSAYVRERLSRDVYVFEVSGQELADIADWCREFSSIVEQTEKTQKQSLRKGDSDVDLPERASNFADGGRMHDEYAEGHRGISNANERELSADDEDASSSFDCRSELVYSPCGSSKEKGVIVTADDVNEALRFIPTLCVRFGVPAVNNPHAWDDDFTDFLVVIMQLFSIIDGFNYHGEDVFHAWTTYYDLLVELPDEFWRDEVTWDIIGLYELHQKWFQSAKERISNLKMRRVTGSVRKVQIMLNALEIILKFKRSPLSSSCGFSTQRGLRHVLREEIEPPLWQECERNPPPCDFRTMSILPKRCDIDNAGNLNNIRAFEDHEASTSNVMLHEINNISGLQVSRTDGVPLRSAKLTTPLSEDMQRTCLIFGQIVCLSSDGFREELHLARIVTNESGKYLLAEPNAFLEFYEHVLAILQTFDKDQPLPFERYIVYGKTDVRKPKYMRSKPPSQTYWQGKGGDKTAGLDTGTSKKTKRSVEDDSSDSDEPEILIMKPGGRVVTVDGQTNILINGTTYEVDKLSEQFKPSNLDDSQQRAIVRALTEELAIIQGPPGTGVLQINADIEKGFLRHDGPLAVRLGGQSGSEFLKRWRFTKLDVVKQFRFLCSEETNEKLQSQQRKKMSALERLQEASFVLHCFKRPLKTTFKSKR</sequence>
<dbReference type="InterPro" id="IPR027417">
    <property type="entry name" value="P-loop_NTPase"/>
</dbReference>
<feature type="transmembrane region" description="Helical" evidence="2">
    <location>
        <begin position="58"/>
        <end position="76"/>
    </location>
</feature>
<dbReference type="Proteomes" id="UP000271162">
    <property type="component" value="Unassembled WGS sequence"/>
</dbReference>
<gene>
    <name evidence="3" type="ORF">NBR_LOCUS13265</name>
</gene>
<evidence type="ECO:0000313" key="4">
    <source>
        <dbReference type="Proteomes" id="UP000271162"/>
    </source>
</evidence>
<organism evidence="5">
    <name type="scientific">Nippostrongylus brasiliensis</name>
    <name type="common">Rat hookworm</name>
    <dbReference type="NCBI Taxonomy" id="27835"/>
    <lineage>
        <taxon>Eukaryota</taxon>
        <taxon>Metazoa</taxon>
        <taxon>Ecdysozoa</taxon>
        <taxon>Nematoda</taxon>
        <taxon>Chromadorea</taxon>
        <taxon>Rhabditida</taxon>
        <taxon>Rhabditina</taxon>
        <taxon>Rhabditomorpha</taxon>
        <taxon>Strongyloidea</taxon>
        <taxon>Heligmosomidae</taxon>
        <taxon>Nippostrongylus</taxon>
    </lineage>
</organism>
<dbReference type="InterPro" id="IPR008962">
    <property type="entry name" value="PapD-like_sf"/>
</dbReference>
<name>A0A0N4YA70_NIPBR</name>
<keyword evidence="4" id="KW-1185">Reference proteome</keyword>
<evidence type="ECO:0000256" key="2">
    <source>
        <dbReference type="SAM" id="Phobius"/>
    </source>
</evidence>
<dbReference type="WBParaSite" id="NBR_0001326401-mRNA-1">
    <property type="protein sequence ID" value="NBR_0001326401-mRNA-1"/>
    <property type="gene ID" value="NBR_0001326401"/>
</dbReference>
<evidence type="ECO:0000313" key="3">
    <source>
        <dbReference type="EMBL" id="VDL76854.1"/>
    </source>
</evidence>